<evidence type="ECO:0000256" key="16">
    <source>
        <dbReference type="SAM" id="Phobius"/>
    </source>
</evidence>
<keyword evidence="7 16" id="KW-0812">Transmembrane</keyword>
<evidence type="ECO:0000256" key="5">
    <source>
        <dbReference type="ARBA" id="ARBA00022525"/>
    </source>
</evidence>
<comment type="similarity">
    <text evidence="13">Belongs to the SAT4 family.</text>
</comment>
<proteinExistence type="inferred from homology"/>
<feature type="transmembrane region" description="Helical" evidence="16">
    <location>
        <begin position="277"/>
        <end position="302"/>
    </location>
</feature>
<evidence type="ECO:0000256" key="12">
    <source>
        <dbReference type="ARBA" id="ARBA00023288"/>
    </source>
</evidence>
<evidence type="ECO:0000313" key="19">
    <source>
        <dbReference type="Proteomes" id="UP001270362"/>
    </source>
</evidence>
<feature type="binding site" description="axial binding residue" evidence="14">
    <location>
        <position position="35"/>
    </location>
    <ligand>
        <name>heme</name>
        <dbReference type="ChEBI" id="CHEBI:30413"/>
    </ligand>
    <ligandPart>
        <name>Fe</name>
        <dbReference type="ChEBI" id="CHEBI:18248"/>
    </ligandPart>
</feature>
<dbReference type="PANTHER" id="PTHR33048">
    <property type="entry name" value="PTH11-LIKE INTEGRAL MEMBRANE PROTEIN (AFU_ORTHOLOGUE AFUA_5G11245)"/>
    <property type="match status" value="1"/>
</dbReference>
<dbReference type="Proteomes" id="UP001270362">
    <property type="component" value="Unassembled WGS sequence"/>
</dbReference>
<evidence type="ECO:0000313" key="18">
    <source>
        <dbReference type="EMBL" id="KAK3688030.1"/>
    </source>
</evidence>
<feature type="domain" description="CFEM" evidence="17">
    <location>
        <begin position="1"/>
        <end position="100"/>
    </location>
</feature>
<feature type="transmembrane region" description="Helical" evidence="16">
    <location>
        <begin position="86"/>
        <end position="104"/>
    </location>
</feature>
<gene>
    <name evidence="18" type="ORF">B0T22DRAFT_511206</name>
</gene>
<keyword evidence="9 16" id="KW-1133">Transmembrane helix</keyword>
<keyword evidence="14" id="KW-0479">Metal-binding</keyword>
<dbReference type="AlphaFoldDB" id="A0AAE0X8M7"/>
<feature type="transmembrane region" description="Helical" evidence="16">
    <location>
        <begin position="157"/>
        <end position="183"/>
    </location>
</feature>
<keyword evidence="19" id="KW-1185">Reference proteome</keyword>
<sequence length="435" mass="47407">MTPGDAEAIIASFPPCGLSCLQQAVASFSNCSSSDLACVCPNHAVQAAAGACILKSCTVRETLTATNVSNTLCGVAPGDDGSFVPFLYTFVAISSVLVALRFLARLHKRMPIGWDDWTILGSVLVLVGWTTVCLIFRQYGAGRDIWALPQENITHLLWLFYISFFFYAIARCLVRVSIIIFMLRLFEIYDAKPLILMALVFNVALTFAFVWALIFQCAPVSYFWLKWDGAHEGKCIDQWALLLSAGVLAIVFDVFIMLLPLRWIVQLQFSLLKKITTAVMLCLGVVVVAVSVERIIALRSFIDSGNFTSKYPPVVIWGGLDVHVAIICACLPSLRLMFSLLVSRVKARSSTGGSGNSGPRQGDNAGGARKLNSRILRLRGESYPDLESSQIKMETVIEQDSGPPSEADSVALRGIGLDEHQLGDLRSQGGGEVLV</sequence>
<evidence type="ECO:0000256" key="3">
    <source>
        <dbReference type="ARBA" id="ARBA00004613"/>
    </source>
</evidence>
<feature type="transmembrane region" description="Helical" evidence="16">
    <location>
        <begin position="116"/>
        <end position="137"/>
    </location>
</feature>
<comment type="subcellular location">
    <subcellularLocation>
        <location evidence="2">Membrane</location>
        <topology evidence="2">Lipid-anchor</topology>
        <topology evidence="2">GPI-anchor</topology>
    </subcellularLocation>
    <subcellularLocation>
        <location evidence="1">Membrane</location>
        <topology evidence="1">Multi-pass membrane protein</topology>
    </subcellularLocation>
    <subcellularLocation>
        <location evidence="3">Secreted</location>
    </subcellularLocation>
</comment>
<evidence type="ECO:0000256" key="11">
    <source>
        <dbReference type="ARBA" id="ARBA00023157"/>
    </source>
</evidence>
<keyword evidence="6" id="KW-0336">GPI-anchor</keyword>
<evidence type="ECO:0000256" key="6">
    <source>
        <dbReference type="ARBA" id="ARBA00022622"/>
    </source>
</evidence>
<feature type="transmembrane region" description="Helical" evidence="16">
    <location>
        <begin position="195"/>
        <end position="224"/>
    </location>
</feature>
<comment type="similarity">
    <text evidence="4">Belongs to the RBT5 family.</text>
</comment>
<dbReference type="PROSITE" id="PS52012">
    <property type="entry name" value="CFEM"/>
    <property type="match status" value="1"/>
</dbReference>
<keyword evidence="14" id="KW-0349">Heme</keyword>
<keyword evidence="8" id="KW-0732">Signal</keyword>
<feature type="disulfide bond" evidence="14">
    <location>
        <begin position="31"/>
        <end position="38"/>
    </location>
</feature>
<evidence type="ECO:0000256" key="7">
    <source>
        <dbReference type="ARBA" id="ARBA00022692"/>
    </source>
</evidence>
<dbReference type="GO" id="GO:0098552">
    <property type="term" value="C:side of membrane"/>
    <property type="evidence" value="ECO:0007669"/>
    <property type="project" value="UniProtKB-KW"/>
</dbReference>
<dbReference type="InterPro" id="IPR052337">
    <property type="entry name" value="SAT4-like"/>
</dbReference>
<feature type="disulfide bond" evidence="14">
    <location>
        <begin position="40"/>
        <end position="73"/>
    </location>
</feature>
<dbReference type="EMBL" id="JAULSO010000002">
    <property type="protein sequence ID" value="KAK3688030.1"/>
    <property type="molecule type" value="Genomic_DNA"/>
</dbReference>
<keyword evidence="12" id="KW-0449">Lipoprotein</keyword>
<keyword evidence="11 14" id="KW-1015">Disulfide bond</keyword>
<keyword evidence="6" id="KW-0325">Glycoprotein</keyword>
<accession>A0AAE0X8M7</accession>
<evidence type="ECO:0000256" key="4">
    <source>
        <dbReference type="ARBA" id="ARBA00010031"/>
    </source>
</evidence>
<protein>
    <recommendedName>
        <fullName evidence="17">CFEM domain-containing protein</fullName>
    </recommendedName>
</protein>
<dbReference type="Pfam" id="PF20684">
    <property type="entry name" value="Fung_rhodopsin"/>
    <property type="match status" value="1"/>
</dbReference>
<feature type="transmembrane region" description="Helical" evidence="16">
    <location>
        <begin position="314"/>
        <end position="338"/>
    </location>
</feature>
<comment type="caution">
    <text evidence="18">The sequence shown here is derived from an EMBL/GenBank/DDBJ whole genome shotgun (WGS) entry which is preliminary data.</text>
</comment>
<feature type="region of interest" description="Disordered" evidence="15">
    <location>
        <begin position="348"/>
        <end position="367"/>
    </location>
</feature>
<evidence type="ECO:0000256" key="14">
    <source>
        <dbReference type="PROSITE-ProRule" id="PRU01356"/>
    </source>
</evidence>
<evidence type="ECO:0000256" key="10">
    <source>
        <dbReference type="ARBA" id="ARBA00023136"/>
    </source>
</evidence>
<comment type="caution">
    <text evidence="14">Lacks conserved residue(s) required for the propagation of feature annotation.</text>
</comment>
<organism evidence="18 19">
    <name type="scientific">Podospora appendiculata</name>
    <dbReference type="NCBI Taxonomy" id="314037"/>
    <lineage>
        <taxon>Eukaryota</taxon>
        <taxon>Fungi</taxon>
        <taxon>Dikarya</taxon>
        <taxon>Ascomycota</taxon>
        <taxon>Pezizomycotina</taxon>
        <taxon>Sordariomycetes</taxon>
        <taxon>Sordariomycetidae</taxon>
        <taxon>Sordariales</taxon>
        <taxon>Podosporaceae</taxon>
        <taxon>Podospora</taxon>
    </lineage>
</organism>
<evidence type="ECO:0000256" key="8">
    <source>
        <dbReference type="ARBA" id="ARBA00022729"/>
    </source>
</evidence>
<evidence type="ECO:0000256" key="15">
    <source>
        <dbReference type="SAM" id="MobiDB-lite"/>
    </source>
</evidence>
<reference evidence="18" key="1">
    <citation type="journal article" date="2023" name="Mol. Phylogenet. Evol.">
        <title>Genome-scale phylogeny and comparative genomics of the fungal order Sordariales.</title>
        <authorList>
            <person name="Hensen N."/>
            <person name="Bonometti L."/>
            <person name="Westerberg I."/>
            <person name="Brannstrom I.O."/>
            <person name="Guillou S."/>
            <person name="Cros-Aarteil S."/>
            <person name="Calhoun S."/>
            <person name="Haridas S."/>
            <person name="Kuo A."/>
            <person name="Mondo S."/>
            <person name="Pangilinan J."/>
            <person name="Riley R."/>
            <person name="LaButti K."/>
            <person name="Andreopoulos B."/>
            <person name="Lipzen A."/>
            <person name="Chen C."/>
            <person name="Yan M."/>
            <person name="Daum C."/>
            <person name="Ng V."/>
            <person name="Clum A."/>
            <person name="Steindorff A."/>
            <person name="Ohm R.A."/>
            <person name="Martin F."/>
            <person name="Silar P."/>
            <person name="Natvig D.O."/>
            <person name="Lalanne C."/>
            <person name="Gautier V."/>
            <person name="Ament-Velasquez S.L."/>
            <person name="Kruys A."/>
            <person name="Hutchinson M.I."/>
            <person name="Powell A.J."/>
            <person name="Barry K."/>
            <person name="Miller A.N."/>
            <person name="Grigoriev I.V."/>
            <person name="Debuchy R."/>
            <person name="Gladieux P."/>
            <person name="Hiltunen Thoren M."/>
            <person name="Johannesson H."/>
        </authorList>
    </citation>
    <scope>NUCLEOTIDE SEQUENCE</scope>
    <source>
        <strain evidence="18">CBS 314.62</strain>
    </source>
</reference>
<keyword evidence="14" id="KW-0408">Iron</keyword>
<evidence type="ECO:0000256" key="1">
    <source>
        <dbReference type="ARBA" id="ARBA00004141"/>
    </source>
</evidence>
<reference evidence="18" key="2">
    <citation type="submission" date="2023-06" db="EMBL/GenBank/DDBJ databases">
        <authorList>
            <consortium name="Lawrence Berkeley National Laboratory"/>
            <person name="Haridas S."/>
            <person name="Hensen N."/>
            <person name="Bonometti L."/>
            <person name="Westerberg I."/>
            <person name="Brannstrom I.O."/>
            <person name="Guillou S."/>
            <person name="Cros-Aarteil S."/>
            <person name="Calhoun S."/>
            <person name="Kuo A."/>
            <person name="Mondo S."/>
            <person name="Pangilinan J."/>
            <person name="Riley R."/>
            <person name="Labutti K."/>
            <person name="Andreopoulos B."/>
            <person name="Lipzen A."/>
            <person name="Chen C."/>
            <person name="Yanf M."/>
            <person name="Daum C."/>
            <person name="Ng V."/>
            <person name="Clum A."/>
            <person name="Steindorff A."/>
            <person name="Ohm R."/>
            <person name="Martin F."/>
            <person name="Silar P."/>
            <person name="Natvig D."/>
            <person name="Lalanne C."/>
            <person name="Gautier V."/>
            <person name="Ament-Velasquez S.L."/>
            <person name="Kruys A."/>
            <person name="Hutchinson M.I."/>
            <person name="Powell A.J."/>
            <person name="Barry K."/>
            <person name="Miller A.N."/>
            <person name="Grigoriev I.V."/>
            <person name="Debuchy R."/>
            <person name="Gladieux P."/>
            <person name="Thoren M.H."/>
            <person name="Johannesson H."/>
        </authorList>
    </citation>
    <scope>NUCLEOTIDE SEQUENCE</scope>
    <source>
        <strain evidence="18">CBS 314.62</strain>
    </source>
</reference>
<dbReference type="InterPro" id="IPR008427">
    <property type="entry name" value="Extracellular_membr_CFEM_dom"/>
</dbReference>
<feature type="transmembrane region" description="Helical" evidence="16">
    <location>
        <begin position="239"/>
        <end position="265"/>
    </location>
</feature>
<dbReference type="InterPro" id="IPR049326">
    <property type="entry name" value="Rhodopsin_dom_fungi"/>
</dbReference>
<name>A0AAE0X8M7_9PEZI</name>
<keyword evidence="5" id="KW-0964">Secreted</keyword>
<dbReference type="PANTHER" id="PTHR33048:SF143">
    <property type="entry name" value="EXTRACELLULAR MEMBRANE PROTEIN CFEM DOMAIN-CONTAINING PROTEIN-RELATED"/>
    <property type="match status" value="1"/>
</dbReference>
<evidence type="ECO:0000256" key="2">
    <source>
        <dbReference type="ARBA" id="ARBA00004589"/>
    </source>
</evidence>
<dbReference type="SMART" id="SM00747">
    <property type="entry name" value="CFEM"/>
    <property type="match status" value="1"/>
</dbReference>
<keyword evidence="10 16" id="KW-0472">Membrane</keyword>
<evidence type="ECO:0000256" key="13">
    <source>
        <dbReference type="ARBA" id="ARBA00038359"/>
    </source>
</evidence>
<dbReference type="GO" id="GO:0046872">
    <property type="term" value="F:metal ion binding"/>
    <property type="evidence" value="ECO:0007669"/>
    <property type="project" value="UniProtKB-UniRule"/>
</dbReference>
<evidence type="ECO:0000256" key="9">
    <source>
        <dbReference type="ARBA" id="ARBA00022989"/>
    </source>
</evidence>
<dbReference type="Pfam" id="PF05730">
    <property type="entry name" value="CFEM"/>
    <property type="match status" value="1"/>
</dbReference>
<dbReference type="GO" id="GO:0005576">
    <property type="term" value="C:extracellular region"/>
    <property type="evidence" value="ECO:0007669"/>
    <property type="project" value="UniProtKB-SubCell"/>
</dbReference>
<evidence type="ECO:0000259" key="17">
    <source>
        <dbReference type="PROSITE" id="PS52012"/>
    </source>
</evidence>